<evidence type="ECO:0000313" key="1">
    <source>
        <dbReference type="EMBL" id="KAH7917266.1"/>
    </source>
</evidence>
<evidence type="ECO:0000313" key="2">
    <source>
        <dbReference type="Proteomes" id="UP000790709"/>
    </source>
</evidence>
<dbReference type="EMBL" id="MU267153">
    <property type="protein sequence ID" value="KAH7917266.1"/>
    <property type="molecule type" value="Genomic_DNA"/>
</dbReference>
<dbReference type="Proteomes" id="UP000790709">
    <property type="component" value="Unassembled WGS sequence"/>
</dbReference>
<sequence length="129" mass="14175">MPTLSPNVSLATCKDQIPIVLNLCQWPIQTKDNVLAAALKWCQMLTYSQDHFEAYYSEFHIQTFITQPPSGFFTQYPTQLRHAAIIAVVALKVYLNDMRALVVQEVTSTCNAAGALGDALAATLALRSG</sequence>
<gene>
    <name evidence="1" type="ORF">BV22DRAFT_1135550</name>
</gene>
<name>A0ACB8AWB5_9AGAM</name>
<proteinExistence type="predicted"/>
<accession>A0ACB8AWB5</accession>
<protein>
    <submittedName>
        <fullName evidence="1">Uncharacterized protein</fullName>
    </submittedName>
</protein>
<comment type="caution">
    <text evidence="1">The sequence shown here is derived from an EMBL/GenBank/DDBJ whole genome shotgun (WGS) entry which is preliminary data.</text>
</comment>
<organism evidence="1 2">
    <name type="scientific">Leucogyrophana mollusca</name>
    <dbReference type="NCBI Taxonomy" id="85980"/>
    <lineage>
        <taxon>Eukaryota</taxon>
        <taxon>Fungi</taxon>
        <taxon>Dikarya</taxon>
        <taxon>Basidiomycota</taxon>
        <taxon>Agaricomycotina</taxon>
        <taxon>Agaricomycetes</taxon>
        <taxon>Agaricomycetidae</taxon>
        <taxon>Boletales</taxon>
        <taxon>Boletales incertae sedis</taxon>
        <taxon>Leucogyrophana</taxon>
    </lineage>
</organism>
<keyword evidence="2" id="KW-1185">Reference proteome</keyword>
<reference evidence="1" key="1">
    <citation type="journal article" date="2021" name="New Phytol.">
        <title>Evolutionary innovations through gain and loss of genes in the ectomycorrhizal Boletales.</title>
        <authorList>
            <person name="Wu G."/>
            <person name="Miyauchi S."/>
            <person name="Morin E."/>
            <person name="Kuo A."/>
            <person name="Drula E."/>
            <person name="Varga T."/>
            <person name="Kohler A."/>
            <person name="Feng B."/>
            <person name="Cao Y."/>
            <person name="Lipzen A."/>
            <person name="Daum C."/>
            <person name="Hundley H."/>
            <person name="Pangilinan J."/>
            <person name="Johnson J."/>
            <person name="Barry K."/>
            <person name="LaButti K."/>
            <person name="Ng V."/>
            <person name="Ahrendt S."/>
            <person name="Min B."/>
            <person name="Choi I.G."/>
            <person name="Park H."/>
            <person name="Plett J.M."/>
            <person name="Magnuson J."/>
            <person name="Spatafora J.W."/>
            <person name="Nagy L.G."/>
            <person name="Henrissat B."/>
            <person name="Grigoriev I.V."/>
            <person name="Yang Z.L."/>
            <person name="Xu J."/>
            <person name="Martin F.M."/>
        </authorList>
    </citation>
    <scope>NUCLEOTIDE SEQUENCE</scope>
    <source>
        <strain evidence="1">KUC20120723A-06</strain>
    </source>
</reference>